<gene>
    <name evidence="1" type="ORF">CwatDRAFT_3982</name>
</gene>
<dbReference type="KEGG" id="cwa:CwatDRAFT_3982"/>
<dbReference type="AlphaFoldDB" id="Q4C4C8"/>
<protein>
    <submittedName>
        <fullName evidence="1">Uncharacterized protein</fullName>
    </submittedName>
</protein>
<dbReference type="Proteomes" id="UP000003922">
    <property type="component" value="Unassembled WGS sequence"/>
</dbReference>
<reference evidence="1" key="2">
    <citation type="submission" date="2005-06" db="EMBL/GenBank/DDBJ databases">
        <title>Sequencing of the draft genome and assembly of Crocosphaera watsonii WH 8501.</title>
        <authorList>
            <consortium name="US DOE Joint Genome Institute (JGI-PGF)"/>
            <person name="Copeland A."/>
            <person name="Lucas S."/>
            <person name="Lapidus A."/>
            <person name="Barry K."/>
            <person name="Detter C."/>
            <person name="Glavina T."/>
            <person name="Hammon N."/>
            <person name="Israni S."/>
            <person name="Pitluck S."/>
            <person name="Richardson P."/>
        </authorList>
    </citation>
    <scope>NUCLEOTIDE SEQUENCE [LARGE SCALE GENOMIC DNA]</scope>
    <source>
        <strain evidence="1">WH 8501</strain>
    </source>
</reference>
<comment type="caution">
    <text evidence="1">The sequence shown here is derived from an EMBL/GenBank/DDBJ whole genome shotgun (WGS) entry which is preliminary data.</text>
</comment>
<dbReference type="REBASE" id="16681">
    <property type="entry name" value="CwaWHORF3980P"/>
</dbReference>
<evidence type="ECO:0000313" key="1">
    <source>
        <dbReference type="EMBL" id="EAM50986.1"/>
    </source>
</evidence>
<dbReference type="EMBL" id="AADV02000010">
    <property type="protein sequence ID" value="EAM50986.1"/>
    <property type="molecule type" value="Genomic_DNA"/>
</dbReference>
<dbReference type="RefSeq" id="WP_007305341.1">
    <property type="nucleotide sequence ID" value="NZ_AADV02000010.1"/>
</dbReference>
<organism evidence="1 2">
    <name type="scientific">Crocosphaera watsonii WH 8501</name>
    <dbReference type="NCBI Taxonomy" id="165597"/>
    <lineage>
        <taxon>Bacteria</taxon>
        <taxon>Bacillati</taxon>
        <taxon>Cyanobacteriota</taxon>
        <taxon>Cyanophyceae</taxon>
        <taxon>Oscillatoriophycideae</taxon>
        <taxon>Chroococcales</taxon>
        <taxon>Aphanothecaceae</taxon>
        <taxon>Crocosphaera</taxon>
    </lineage>
</organism>
<evidence type="ECO:0000313" key="2">
    <source>
        <dbReference type="Proteomes" id="UP000003922"/>
    </source>
</evidence>
<sequence>MSIMPEISHQKFQELRNTFAPLIGIKIDWLTIPDRALQGFEPSQIAVIINTLLDGILPQIQLISTNEQNQEKLKNIGLQKSPSNIGERESYPDYIHVSGTRVELKGLFVDNITLKLKRPPTRREPSARLKENITIDTIDSERDVLLIAAIQLREDNGFCSPFIVDIEVISMVECIRARDKRLLDTGGKWINGIPKVVSQKGRKKLQLGQTLMDNDYEKDTNFGKLKRIPYQPLQDFLNKWTIR</sequence>
<reference evidence="1" key="3">
    <citation type="submission" date="2016-12" db="EMBL/GenBank/DDBJ databases">
        <title>Annotation of the draft genome assembly of Crocosphaera watsonii WH 8501.</title>
        <authorList>
            <consortium name="US DOE Joint Genome Institute (JGI-ORNL)"/>
            <person name="Larimer F."/>
            <person name="Land M."/>
        </authorList>
    </citation>
    <scope>NUCLEOTIDE SEQUENCE</scope>
    <source>
        <strain evidence="1">WH 8501</strain>
    </source>
</reference>
<proteinExistence type="predicted"/>
<accession>Q4C4C8</accession>
<name>Q4C4C8_CROWT</name>
<dbReference type="OrthoDB" id="583358at2"/>
<reference evidence="1" key="1">
    <citation type="submission" date="2004-02" db="EMBL/GenBank/DDBJ databases">
        <authorList>
            <consortium name="DOE Joint Genome Institute"/>
        </authorList>
    </citation>
    <scope>NUCLEOTIDE SEQUENCE [LARGE SCALE GENOMIC DNA]</scope>
    <source>
        <strain evidence="1">WH 8501</strain>
    </source>
</reference>
<keyword evidence="2" id="KW-1185">Reference proteome</keyword>